<dbReference type="GO" id="GO:0016810">
    <property type="term" value="F:hydrolase activity, acting on carbon-nitrogen (but not peptide) bonds"/>
    <property type="evidence" value="ECO:0007669"/>
    <property type="project" value="InterPro"/>
</dbReference>
<dbReference type="InterPro" id="IPR050248">
    <property type="entry name" value="Polysacc_deacetylase_ArnD"/>
</dbReference>
<accession>A0A1H3WXH4</accession>
<evidence type="ECO:0000256" key="1">
    <source>
        <dbReference type="ARBA" id="ARBA00022723"/>
    </source>
</evidence>
<dbReference type="GO" id="GO:0016020">
    <property type="term" value="C:membrane"/>
    <property type="evidence" value="ECO:0007669"/>
    <property type="project" value="TreeGrafter"/>
</dbReference>
<keyword evidence="2" id="KW-0378">Hydrolase</keyword>
<dbReference type="InterPro" id="IPR002509">
    <property type="entry name" value="NODB_dom"/>
</dbReference>
<dbReference type="GO" id="GO:0046872">
    <property type="term" value="F:metal ion binding"/>
    <property type="evidence" value="ECO:0007669"/>
    <property type="project" value="UniProtKB-KW"/>
</dbReference>
<protein>
    <submittedName>
        <fullName evidence="5">Polysaccharide deacetylase</fullName>
    </submittedName>
</protein>
<dbReference type="Proteomes" id="UP000198658">
    <property type="component" value="Unassembled WGS sequence"/>
</dbReference>
<keyword evidence="1" id="KW-0479">Metal-binding</keyword>
<feature type="signal peptide" evidence="3">
    <location>
        <begin position="1"/>
        <end position="18"/>
    </location>
</feature>
<dbReference type="PROSITE" id="PS51677">
    <property type="entry name" value="NODB"/>
    <property type="match status" value="1"/>
</dbReference>
<dbReference type="GO" id="GO:0005975">
    <property type="term" value="P:carbohydrate metabolic process"/>
    <property type="evidence" value="ECO:0007669"/>
    <property type="project" value="InterPro"/>
</dbReference>
<evidence type="ECO:0000256" key="3">
    <source>
        <dbReference type="SAM" id="SignalP"/>
    </source>
</evidence>
<sequence length="299" mass="34327">MRHLLTALLLLASALADAREVAFTFDDAPRKASGYFDGPTRAQKLLHELAAHKVGEVAFFANTGQLEGEKLQRLKTYGNAGHIIANHSHTHPNFNGEELQAYIDNVREADRILGDFPTFKKWFRFPYLREGNTQAKRDGMRHFLDEQGYLNAYITLNNYDWYIETLFQQAVAKGIEVDLDKLRRFYLEVMISGIEHYDQMAIQHIGRSPKHVLLMHEMDITAMFVGDLADALRAKGWSIISPEEAYTDDIANYRTPSVLKYNAGRIGEIAFDKGQKTGLWHETLDEDYLRRRFSAEVLR</sequence>
<dbReference type="PANTHER" id="PTHR10587:SF133">
    <property type="entry name" value="CHITIN DEACETYLASE 1-RELATED"/>
    <property type="match status" value="1"/>
</dbReference>
<dbReference type="AlphaFoldDB" id="A0A1H3WXH4"/>
<organism evidence="5 6">
    <name type="scientific">Microbulbifer marinus</name>
    <dbReference type="NCBI Taxonomy" id="658218"/>
    <lineage>
        <taxon>Bacteria</taxon>
        <taxon>Pseudomonadati</taxon>
        <taxon>Pseudomonadota</taxon>
        <taxon>Gammaproteobacteria</taxon>
        <taxon>Cellvibrionales</taxon>
        <taxon>Microbulbiferaceae</taxon>
        <taxon>Microbulbifer</taxon>
    </lineage>
</organism>
<dbReference type="EMBL" id="FNQO01000001">
    <property type="protein sequence ID" value="SDZ91084.1"/>
    <property type="molecule type" value="Genomic_DNA"/>
</dbReference>
<dbReference type="Pfam" id="PF01522">
    <property type="entry name" value="Polysacc_deac_1"/>
    <property type="match status" value="1"/>
</dbReference>
<dbReference type="RefSeq" id="WP_091386015.1">
    <property type="nucleotide sequence ID" value="NZ_FNQO01000001.1"/>
</dbReference>
<dbReference type="SUPFAM" id="SSF88713">
    <property type="entry name" value="Glycoside hydrolase/deacetylase"/>
    <property type="match status" value="1"/>
</dbReference>
<evidence type="ECO:0000313" key="6">
    <source>
        <dbReference type="Proteomes" id="UP000198658"/>
    </source>
</evidence>
<dbReference type="PANTHER" id="PTHR10587">
    <property type="entry name" value="GLYCOSYL TRANSFERASE-RELATED"/>
    <property type="match status" value="1"/>
</dbReference>
<keyword evidence="3" id="KW-0732">Signal</keyword>
<proteinExistence type="predicted"/>
<feature type="domain" description="NodB homology" evidence="4">
    <location>
        <begin position="19"/>
        <end position="240"/>
    </location>
</feature>
<evidence type="ECO:0000313" key="5">
    <source>
        <dbReference type="EMBL" id="SDZ91084.1"/>
    </source>
</evidence>
<dbReference type="OrthoDB" id="115239at2"/>
<reference evidence="6" key="1">
    <citation type="submission" date="2016-10" db="EMBL/GenBank/DDBJ databases">
        <authorList>
            <person name="Varghese N."/>
            <person name="Submissions S."/>
        </authorList>
    </citation>
    <scope>NUCLEOTIDE SEQUENCE [LARGE SCALE GENOMIC DNA]</scope>
    <source>
        <strain evidence="6">CGMCC 1.10657</strain>
    </source>
</reference>
<keyword evidence="6" id="KW-1185">Reference proteome</keyword>
<gene>
    <name evidence="5" type="ORF">SAMN05216562_1157</name>
</gene>
<evidence type="ECO:0000259" key="4">
    <source>
        <dbReference type="PROSITE" id="PS51677"/>
    </source>
</evidence>
<dbReference type="InterPro" id="IPR011330">
    <property type="entry name" value="Glyco_hydro/deAcase_b/a-brl"/>
</dbReference>
<dbReference type="Gene3D" id="3.20.20.370">
    <property type="entry name" value="Glycoside hydrolase/deacetylase"/>
    <property type="match status" value="1"/>
</dbReference>
<feature type="chain" id="PRO_5011439212" evidence="3">
    <location>
        <begin position="19"/>
        <end position="299"/>
    </location>
</feature>
<evidence type="ECO:0000256" key="2">
    <source>
        <dbReference type="ARBA" id="ARBA00022801"/>
    </source>
</evidence>
<name>A0A1H3WXH4_9GAMM</name>
<dbReference type="STRING" id="658218.SAMN05216562_1157"/>